<dbReference type="AlphaFoldDB" id="A0A9N9PS61"/>
<keyword evidence="2" id="KW-0812">Transmembrane</keyword>
<organism evidence="3 4">
    <name type="scientific">Hymenoscyphus fraxineus</name>
    <dbReference type="NCBI Taxonomy" id="746836"/>
    <lineage>
        <taxon>Eukaryota</taxon>
        <taxon>Fungi</taxon>
        <taxon>Dikarya</taxon>
        <taxon>Ascomycota</taxon>
        <taxon>Pezizomycotina</taxon>
        <taxon>Leotiomycetes</taxon>
        <taxon>Helotiales</taxon>
        <taxon>Helotiaceae</taxon>
        <taxon>Hymenoscyphus</taxon>
    </lineage>
</organism>
<feature type="compositionally biased region" description="Basic and acidic residues" evidence="1">
    <location>
        <begin position="348"/>
        <end position="362"/>
    </location>
</feature>
<evidence type="ECO:0000313" key="4">
    <source>
        <dbReference type="Proteomes" id="UP000696280"/>
    </source>
</evidence>
<feature type="compositionally biased region" description="Basic and acidic residues" evidence="1">
    <location>
        <begin position="305"/>
        <end position="321"/>
    </location>
</feature>
<keyword evidence="4" id="KW-1185">Reference proteome</keyword>
<feature type="region of interest" description="Disordered" evidence="1">
    <location>
        <begin position="282"/>
        <end position="362"/>
    </location>
</feature>
<proteinExistence type="predicted"/>
<dbReference type="Pfam" id="PF14610">
    <property type="entry name" value="Psg1"/>
    <property type="match status" value="1"/>
</dbReference>
<feature type="compositionally biased region" description="Low complexity" evidence="1">
    <location>
        <begin position="87"/>
        <end position="97"/>
    </location>
</feature>
<sequence length="362" mass="39230">MRFRPLRFLELVSGLLGFGAMINCVRVLTIGTIDSDLTPWVSVDASGLPVATITPVVTSINGVATTISAAPAELTATTTSQTDKKPTATPGAPAPTSTGGGSFQVCQNMDGKYAPFCKPENGSSVYIGETYYVTWDTHFFAMKNTSVLVQANYVNATGPDGITGGIQAYQSPPTANAFGFIAWTIDSVWLKGMKANNVTLFIVPLNPIANEPTSFQGPTLEVTNRPKEYYHPGKPKKPKAQDIYIALPTVFGFIMLCVVGGYFWNRNQRKIGLGNIMGRRKGYGVGKSRSQRLGLGKKKSGAIRLQERDLSAGEQYRDTPQRRAAGHARADSESLGSLVGTPTEDRDDYFRDEMDPQARGRR</sequence>
<dbReference type="OrthoDB" id="4084551at2759"/>
<gene>
    <name evidence="3" type="ORF">HYFRA_00003257</name>
</gene>
<reference evidence="3" key="1">
    <citation type="submission" date="2021-07" db="EMBL/GenBank/DDBJ databases">
        <authorList>
            <person name="Durling M."/>
        </authorList>
    </citation>
    <scope>NUCLEOTIDE SEQUENCE</scope>
</reference>
<protein>
    <submittedName>
        <fullName evidence="3">Uncharacterized protein</fullName>
    </submittedName>
</protein>
<evidence type="ECO:0000256" key="2">
    <source>
        <dbReference type="SAM" id="Phobius"/>
    </source>
</evidence>
<feature type="region of interest" description="Disordered" evidence="1">
    <location>
        <begin position="76"/>
        <end position="100"/>
    </location>
</feature>
<feature type="transmembrane region" description="Helical" evidence="2">
    <location>
        <begin position="243"/>
        <end position="264"/>
    </location>
</feature>
<comment type="caution">
    <text evidence="3">The sequence shown here is derived from an EMBL/GenBank/DDBJ whole genome shotgun (WGS) entry which is preliminary data.</text>
</comment>
<dbReference type="InterPro" id="IPR028000">
    <property type="entry name" value="Pma1"/>
</dbReference>
<dbReference type="Proteomes" id="UP000696280">
    <property type="component" value="Unassembled WGS sequence"/>
</dbReference>
<dbReference type="EMBL" id="CAJVRL010000049">
    <property type="protein sequence ID" value="CAG8953063.1"/>
    <property type="molecule type" value="Genomic_DNA"/>
</dbReference>
<evidence type="ECO:0000313" key="3">
    <source>
        <dbReference type="EMBL" id="CAG8953063.1"/>
    </source>
</evidence>
<evidence type="ECO:0000256" key="1">
    <source>
        <dbReference type="SAM" id="MobiDB-lite"/>
    </source>
</evidence>
<accession>A0A9N9PS61</accession>
<name>A0A9N9PS61_9HELO</name>
<keyword evidence="2" id="KW-1133">Transmembrane helix</keyword>
<keyword evidence="2" id="KW-0472">Membrane</keyword>